<accession>A0A392V0B2</accession>
<reference evidence="1 2" key="1">
    <citation type="journal article" date="2018" name="Front. Plant Sci.">
        <title>Red Clover (Trifolium pratense) and Zigzag Clover (T. medium) - A Picture of Genomic Similarities and Differences.</title>
        <authorList>
            <person name="Dluhosova J."/>
            <person name="Istvanek J."/>
            <person name="Nedelnik J."/>
            <person name="Repkova J."/>
        </authorList>
    </citation>
    <scope>NUCLEOTIDE SEQUENCE [LARGE SCALE GENOMIC DNA]</scope>
    <source>
        <strain evidence="2">cv. 10/8</strain>
        <tissue evidence="1">Leaf</tissue>
    </source>
</reference>
<evidence type="ECO:0000313" key="1">
    <source>
        <dbReference type="EMBL" id="MCI80873.1"/>
    </source>
</evidence>
<organism evidence="1 2">
    <name type="scientific">Trifolium medium</name>
    <dbReference type="NCBI Taxonomy" id="97028"/>
    <lineage>
        <taxon>Eukaryota</taxon>
        <taxon>Viridiplantae</taxon>
        <taxon>Streptophyta</taxon>
        <taxon>Embryophyta</taxon>
        <taxon>Tracheophyta</taxon>
        <taxon>Spermatophyta</taxon>
        <taxon>Magnoliopsida</taxon>
        <taxon>eudicotyledons</taxon>
        <taxon>Gunneridae</taxon>
        <taxon>Pentapetalae</taxon>
        <taxon>rosids</taxon>
        <taxon>fabids</taxon>
        <taxon>Fabales</taxon>
        <taxon>Fabaceae</taxon>
        <taxon>Papilionoideae</taxon>
        <taxon>50 kb inversion clade</taxon>
        <taxon>NPAAA clade</taxon>
        <taxon>Hologalegina</taxon>
        <taxon>IRL clade</taxon>
        <taxon>Trifolieae</taxon>
        <taxon>Trifolium</taxon>
    </lineage>
</organism>
<evidence type="ECO:0000313" key="2">
    <source>
        <dbReference type="Proteomes" id="UP000265520"/>
    </source>
</evidence>
<name>A0A392V0B2_9FABA</name>
<dbReference type="Proteomes" id="UP000265520">
    <property type="component" value="Unassembled WGS sequence"/>
</dbReference>
<comment type="caution">
    <text evidence="1">The sequence shown here is derived from an EMBL/GenBank/DDBJ whole genome shotgun (WGS) entry which is preliminary data.</text>
</comment>
<proteinExistence type="predicted"/>
<protein>
    <submittedName>
        <fullName evidence="1">Uncharacterized protein</fullName>
    </submittedName>
</protein>
<dbReference type="EMBL" id="LXQA011005232">
    <property type="protein sequence ID" value="MCI80873.1"/>
    <property type="molecule type" value="Genomic_DNA"/>
</dbReference>
<dbReference type="AlphaFoldDB" id="A0A392V0B2"/>
<feature type="non-terminal residue" evidence="1">
    <location>
        <position position="20"/>
    </location>
</feature>
<sequence>MLGNDQVAVDDVRGIWKAIG</sequence>
<keyword evidence="2" id="KW-1185">Reference proteome</keyword>